<organism evidence="1">
    <name type="scientific">hydrothermal vent metagenome</name>
    <dbReference type="NCBI Taxonomy" id="652676"/>
    <lineage>
        <taxon>unclassified sequences</taxon>
        <taxon>metagenomes</taxon>
        <taxon>ecological metagenomes</taxon>
    </lineage>
</organism>
<gene>
    <name evidence="1" type="ORF">MNBD_ALPHA05-1352</name>
</gene>
<sequence>MLRYYTVGNSHNKFEEMLIVIDLLIQFD</sequence>
<name>A0A3B0TN67_9ZZZZ</name>
<evidence type="ECO:0000313" key="1">
    <source>
        <dbReference type="EMBL" id="VAW08486.1"/>
    </source>
</evidence>
<dbReference type="EMBL" id="UOEH01000666">
    <property type="protein sequence ID" value="VAW08486.1"/>
    <property type="molecule type" value="Genomic_DNA"/>
</dbReference>
<accession>A0A3B0TN67</accession>
<dbReference type="AlphaFoldDB" id="A0A3B0TN67"/>
<protein>
    <submittedName>
        <fullName evidence="1">Uncharacterized protein</fullName>
    </submittedName>
</protein>
<reference evidence="1" key="1">
    <citation type="submission" date="2018-06" db="EMBL/GenBank/DDBJ databases">
        <authorList>
            <person name="Zhirakovskaya E."/>
        </authorList>
    </citation>
    <scope>NUCLEOTIDE SEQUENCE</scope>
</reference>
<proteinExistence type="predicted"/>
<feature type="non-terminal residue" evidence="1">
    <location>
        <position position="28"/>
    </location>
</feature>